<keyword evidence="2" id="KW-1133">Transmembrane helix</keyword>
<dbReference type="Gene3D" id="3.40.50.620">
    <property type="entry name" value="HUPs"/>
    <property type="match status" value="2"/>
</dbReference>
<dbReference type="PANTHER" id="PTHR46268:SF6">
    <property type="entry name" value="UNIVERSAL STRESS PROTEIN UP12"/>
    <property type="match status" value="1"/>
</dbReference>
<feature type="transmembrane region" description="Helical" evidence="2">
    <location>
        <begin position="119"/>
        <end position="139"/>
    </location>
</feature>
<dbReference type="Proteomes" id="UP000050535">
    <property type="component" value="Unassembled WGS sequence"/>
</dbReference>
<dbReference type="InterPro" id="IPR014729">
    <property type="entry name" value="Rossmann-like_a/b/a_fold"/>
</dbReference>
<dbReference type="OrthoDB" id="213658at2157"/>
<dbReference type="Pfam" id="PF00582">
    <property type="entry name" value="Usp"/>
    <property type="match status" value="1"/>
</dbReference>
<keyword evidence="5" id="KW-1185">Reference proteome</keyword>
<feature type="transmembrane region" description="Helical" evidence="2">
    <location>
        <begin position="179"/>
        <end position="199"/>
    </location>
</feature>
<evidence type="ECO:0000313" key="4">
    <source>
        <dbReference type="EMBL" id="KPN32296.1"/>
    </source>
</evidence>
<evidence type="ECO:0000256" key="1">
    <source>
        <dbReference type="ARBA" id="ARBA00008791"/>
    </source>
</evidence>
<feature type="transmembrane region" description="Helical" evidence="2">
    <location>
        <begin position="151"/>
        <end position="173"/>
    </location>
</feature>
<gene>
    <name evidence="4" type="ORF">SY89_03064</name>
</gene>
<keyword evidence="2" id="KW-0812">Transmembrane</keyword>
<dbReference type="PANTHER" id="PTHR46268">
    <property type="entry name" value="STRESS RESPONSE PROTEIN NHAX"/>
    <property type="match status" value="1"/>
</dbReference>
<dbReference type="SUPFAM" id="SSF52402">
    <property type="entry name" value="Adenine nucleotide alpha hydrolases-like"/>
    <property type="match status" value="2"/>
</dbReference>
<feature type="transmembrane region" description="Helical" evidence="2">
    <location>
        <begin position="61"/>
        <end position="79"/>
    </location>
</feature>
<comment type="similarity">
    <text evidence="1">Belongs to the universal stress protein A family.</text>
</comment>
<evidence type="ECO:0000256" key="2">
    <source>
        <dbReference type="SAM" id="Phobius"/>
    </source>
</evidence>
<sequence length="490" mass="52846">MGRRRERVRTAIRRLRSAQRREVGEFLRWIENTDNLVHLSVLVFVPLLIALVTLLSNAIEALPYLLFPPLASGAYTLFVRPESRYASPRRFVGGITLGALCGWVAFVAAQRLFPASTFTVPPAAAAGAIALTGIVTWVLDLEEPSAFSSALLVLVVEMGTGTITLQPLPALVIRLSPRSAYVLSVLLSTALVAAAFVVWDKTFYERRATYLYGTTHGDDHVLVPMRGDDGVETATMAARIAAAHDAGKVVLLDVLEDLNPDVLAAHRGEGDPAAVDEAGAERVRRAAERLDKTATRLREQTGVPCEVIVASGDPAPTTLDTADRANCDLIVMPYETADGALSPYVRRVLSGPIDAVAHRSTGTTDWRRVMVPVVRPGDTAHAMVDFATRLAGDTGRASVCTCIGDENARRGAEHRLANVVEAFDAPVETRVARAEITTYIQENAKAYDLVMLGSSGDRSTASRLISPPTFRQIRDVDCDVAIVDRGDAGR</sequence>
<dbReference type="RefSeq" id="WP_054584595.1">
    <property type="nucleotide sequence ID" value="NZ_LGUC01000001.1"/>
</dbReference>
<reference evidence="5" key="1">
    <citation type="submission" date="2013-11" db="EMBL/GenBank/DDBJ databases">
        <authorList>
            <person name="Hoang H.T."/>
            <person name="Killian M.L."/>
            <person name="Madson D.M."/>
            <person name="Arruda P.H.E."/>
            <person name="Sun D."/>
            <person name="Schwartz K.J."/>
            <person name="Yoon K."/>
        </authorList>
    </citation>
    <scope>NUCLEOTIDE SEQUENCE [LARGE SCALE GENOMIC DNA]</scope>
    <source>
        <strain evidence="5">CDK2</strain>
    </source>
</reference>
<dbReference type="EMBL" id="LGUC01000001">
    <property type="protein sequence ID" value="KPN32296.1"/>
    <property type="molecule type" value="Genomic_DNA"/>
</dbReference>
<organism evidence="4 5">
    <name type="scientific">Halolamina pelagica</name>
    <dbReference type="NCBI Taxonomy" id="699431"/>
    <lineage>
        <taxon>Archaea</taxon>
        <taxon>Methanobacteriati</taxon>
        <taxon>Methanobacteriota</taxon>
        <taxon>Stenosarchaea group</taxon>
        <taxon>Halobacteria</taxon>
        <taxon>Halobacteriales</taxon>
        <taxon>Haloferacaceae</taxon>
    </lineage>
</organism>
<comment type="caution">
    <text evidence="4">The sequence shown here is derived from an EMBL/GenBank/DDBJ whole genome shotgun (WGS) entry which is preliminary data.</text>
</comment>
<dbReference type="AlphaFoldDB" id="A0A0P7HYH4"/>
<protein>
    <submittedName>
        <fullName evidence="4">Universal stress protein family protein</fullName>
    </submittedName>
</protein>
<feature type="transmembrane region" description="Helical" evidence="2">
    <location>
        <begin position="91"/>
        <end position="113"/>
    </location>
</feature>
<feature type="domain" description="UspA" evidence="3">
    <location>
        <begin position="220"/>
        <end position="334"/>
    </location>
</feature>
<feature type="transmembrane region" description="Helical" evidence="2">
    <location>
        <begin position="36"/>
        <end position="55"/>
    </location>
</feature>
<name>A0A0P7HYH4_9EURY</name>
<dbReference type="InterPro" id="IPR006016">
    <property type="entry name" value="UspA"/>
</dbReference>
<evidence type="ECO:0000259" key="3">
    <source>
        <dbReference type="Pfam" id="PF00582"/>
    </source>
</evidence>
<keyword evidence="2" id="KW-0472">Membrane</keyword>
<proteinExistence type="inferred from homology"/>
<accession>A0A0P7HYH4</accession>
<evidence type="ECO:0000313" key="5">
    <source>
        <dbReference type="Proteomes" id="UP000050535"/>
    </source>
</evidence>
<dbReference type="PATRIC" id="fig|699431.3.peg.3123"/>